<dbReference type="STRING" id="158189.SpiBuddy_0698"/>
<keyword evidence="2" id="KW-0413">Isomerase</keyword>
<dbReference type="OrthoDB" id="368468at2"/>
<gene>
    <name evidence="2" type="ordered locus">SpiBuddy_0698</name>
</gene>
<keyword evidence="3" id="KW-1185">Reference proteome</keyword>
<dbReference type="Pfam" id="PF01261">
    <property type="entry name" value="AP_endonuc_2"/>
    <property type="match status" value="1"/>
</dbReference>
<reference evidence="3" key="1">
    <citation type="submission" date="2011-02" db="EMBL/GenBank/DDBJ databases">
        <title>Complete sequence of Spirochaeta sp. Buddy.</title>
        <authorList>
            <person name="Lucas S."/>
            <person name="Copeland A."/>
            <person name="Lapidus A."/>
            <person name="Cheng J.-F."/>
            <person name="Goodwin L."/>
            <person name="Pitluck S."/>
            <person name="Zeytun A."/>
            <person name="Detter J.C."/>
            <person name="Han C."/>
            <person name="Tapia R."/>
            <person name="Land M."/>
            <person name="Hauser L."/>
            <person name="Kyrpides N."/>
            <person name="Ivanova N."/>
            <person name="Mikhailova N."/>
            <person name="Pagani I."/>
            <person name="Ritalahti K.M."/>
            <person name="Loeffler F.E."/>
            <person name="Woyke T."/>
        </authorList>
    </citation>
    <scope>NUCLEOTIDE SEQUENCE [LARGE SCALE GENOMIC DNA]</scope>
    <source>
        <strain evidence="3">ATCC BAA-1886 / DSM 22777 / Buddy</strain>
    </source>
</reference>
<dbReference type="GO" id="GO:0016853">
    <property type="term" value="F:isomerase activity"/>
    <property type="evidence" value="ECO:0007669"/>
    <property type="project" value="UniProtKB-KW"/>
</dbReference>
<dbReference type="AlphaFoldDB" id="F0RUU7"/>
<dbReference type="InterPro" id="IPR013022">
    <property type="entry name" value="Xyl_isomerase-like_TIM-brl"/>
</dbReference>
<protein>
    <submittedName>
        <fullName evidence="2">Xylose isomerase domain-containing protein TIM barrel</fullName>
    </submittedName>
</protein>
<dbReference type="KEGG" id="sbu:SpiBuddy_0698"/>
<dbReference type="eggNOG" id="COG1082">
    <property type="taxonomic scope" value="Bacteria"/>
</dbReference>
<sequence length="268" mass="29958">MRIATSTNLISFNRDGSKTEMIHLLGLYAKEGFKVLDLNLCEMLNPQGSLAGSDWKHYVGKLKELKSQHALTFNQAHAPYASDGHILDELLNRCLDICQQLGIPLLVVHPTKGGVQQNLGAYESYVHSAEQKNIILAFENLNADDEMTEITELVELVKAFNSPSVGICYDTGHAHLRGHDLALDIHVMGSYLVATHIADNKGKEDEHLLPFYGTIDWDAVVRALVETKYAGDLTYECMFFNQHLPLELKLQALRQARVVGEYLLTRAL</sequence>
<dbReference type="Proteomes" id="UP000008466">
    <property type="component" value="Chromosome"/>
</dbReference>
<name>F0RUU7_SPHGB</name>
<evidence type="ECO:0000259" key="1">
    <source>
        <dbReference type="Pfam" id="PF01261"/>
    </source>
</evidence>
<dbReference type="Gene3D" id="3.20.20.150">
    <property type="entry name" value="Divalent-metal-dependent TIM barrel enzymes"/>
    <property type="match status" value="1"/>
</dbReference>
<dbReference type="HOGENOM" id="CLU_081792_1_0_12"/>
<accession>F0RUU7</accession>
<dbReference type="InterPro" id="IPR050312">
    <property type="entry name" value="IolE/XylAMocC-like"/>
</dbReference>
<dbReference type="InterPro" id="IPR036237">
    <property type="entry name" value="Xyl_isomerase-like_sf"/>
</dbReference>
<feature type="domain" description="Xylose isomerase-like TIM barrel" evidence="1">
    <location>
        <begin position="52"/>
        <end position="237"/>
    </location>
</feature>
<dbReference type="PANTHER" id="PTHR12110">
    <property type="entry name" value="HYDROXYPYRUVATE ISOMERASE"/>
    <property type="match status" value="1"/>
</dbReference>
<evidence type="ECO:0000313" key="2">
    <source>
        <dbReference type="EMBL" id="ADY12525.1"/>
    </source>
</evidence>
<proteinExistence type="predicted"/>
<organism evidence="2 3">
    <name type="scientific">Sphaerochaeta globosa (strain ATCC BAA-1886 / DSM 22777 / Buddy)</name>
    <name type="common">Spirochaeta sp. (strain Buddy)</name>
    <dbReference type="NCBI Taxonomy" id="158189"/>
    <lineage>
        <taxon>Bacteria</taxon>
        <taxon>Pseudomonadati</taxon>
        <taxon>Spirochaetota</taxon>
        <taxon>Spirochaetia</taxon>
        <taxon>Spirochaetales</taxon>
        <taxon>Sphaerochaetaceae</taxon>
        <taxon>Sphaerochaeta</taxon>
    </lineage>
</organism>
<evidence type="ECO:0000313" key="3">
    <source>
        <dbReference type="Proteomes" id="UP000008466"/>
    </source>
</evidence>
<dbReference type="EMBL" id="CP002541">
    <property type="protein sequence ID" value="ADY12525.1"/>
    <property type="molecule type" value="Genomic_DNA"/>
</dbReference>
<dbReference type="RefSeq" id="WP_013606378.1">
    <property type="nucleotide sequence ID" value="NC_015152.1"/>
</dbReference>
<dbReference type="SUPFAM" id="SSF51658">
    <property type="entry name" value="Xylose isomerase-like"/>
    <property type="match status" value="1"/>
</dbReference>